<proteinExistence type="predicted"/>
<evidence type="ECO:0000256" key="1">
    <source>
        <dbReference type="SAM" id="MobiDB-lite"/>
    </source>
</evidence>
<reference evidence="2" key="1">
    <citation type="submission" date="2019-09" db="EMBL/GenBank/DDBJ databases">
        <title>Draft genome information of white flower Hibiscus syriacus.</title>
        <authorList>
            <person name="Kim Y.-M."/>
        </authorList>
    </citation>
    <scope>NUCLEOTIDE SEQUENCE [LARGE SCALE GENOMIC DNA]</scope>
    <source>
        <strain evidence="2">YM2019G1</strain>
    </source>
</reference>
<evidence type="ECO:0000313" key="2">
    <source>
        <dbReference type="EMBL" id="KAE8720658.1"/>
    </source>
</evidence>
<comment type="caution">
    <text evidence="2">The sequence shown here is derived from an EMBL/GenBank/DDBJ whole genome shotgun (WGS) entry which is preliminary data.</text>
</comment>
<feature type="region of interest" description="Disordered" evidence="1">
    <location>
        <begin position="35"/>
        <end position="60"/>
    </location>
</feature>
<evidence type="ECO:0000313" key="3">
    <source>
        <dbReference type="Proteomes" id="UP000436088"/>
    </source>
</evidence>
<dbReference type="PANTHER" id="PTHR34539">
    <property type="entry name" value="T6J4.11 PROTEIN"/>
    <property type="match status" value="1"/>
</dbReference>
<name>A0A6A3BYX5_HIBSY</name>
<sequence>MSSPLFKPFPPSISLPCSLPLLRLVPSLHLAEMAEQVPSKRQREETQTSNEEQVDETKRHKSYNHILSLLEAEEDEPSCQDVSSLITNLQQHLSSESVSDAPCQPTTEANVQESPTAVMTNSDSMVSIEDYTTATSSYEDYEDGDKEHVIRHLLEASDDELGIPNRDEGVVGVEYDEGINNGGNGFAWCDELWELEDETANYYTLLQSQLFM</sequence>
<organism evidence="2 3">
    <name type="scientific">Hibiscus syriacus</name>
    <name type="common">Rose of Sharon</name>
    <dbReference type="NCBI Taxonomy" id="106335"/>
    <lineage>
        <taxon>Eukaryota</taxon>
        <taxon>Viridiplantae</taxon>
        <taxon>Streptophyta</taxon>
        <taxon>Embryophyta</taxon>
        <taxon>Tracheophyta</taxon>
        <taxon>Spermatophyta</taxon>
        <taxon>Magnoliopsida</taxon>
        <taxon>eudicotyledons</taxon>
        <taxon>Gunneridae</taxon>
        <taxon>Pentapetalae</taxon>
        <taxon>rosids</taxon>
        <taxon>malvids</taxon>
        <taxon>Malvales</taxon>
        <taxon>Malvaceae</taxon>
        <taxon>Malvoideae</taxon>
        <taxon>Hibiscus</taxon>
    </lineage>
</organism>
<accession>A0A6A3BYX5</accession>
<dbReference type="OrthoDB" id="1932997at2759"/>
<dbReference type="Proteomes" id="UP000436088">
    <property type="component" value="Unassembled WGS sequence"/>
</dbReference>
<protein>
    <submittedName>
        <fullName evidence="2">Anaphase-promoting complex subunit 2-like</fullName>
    </submittedName>
</protein>
<dbReference type="AlphaFoldDB" id="A0A6A3BYX5"/>
<dbReference type="PANTHER" id="PTHR34539:SF3">
    <property type="entry name" value="NAC DOMAIN-CONTAINING PROTEIN"/>
    <property type="match status" value="1"/>
</dbReference>
<keyword evidence="3" id="KW-1185">Reference proteome</keyword>
<gene>
    <name evidence="2" type="ORF">F3Y22_tig00018715pilonHSYRG00013</name>
</gene>
<dbReference type="EMBL" id="VEPZ02000695">
    <property type="protein sequence ID" value="KAE8720658.1"/>
    <property type="molecule type" value="Genomic_DNA"/>
</dbReference>